<dbReference type="InParanoid" id="B1L382"/>
<sequence>MACFCGKLMLPWGLIDGCIEVVEDRISSISIGMRGCEEADLILPGMIDLHVHMRGLNQRHKGDWRSESLAALSGGVTVVADMPNNVPKIDSREKLDMKTEEAKRESYVDFLLYTAFPYLDERSYVIGIKIYPEDMYEDLNPVFKRASEMGKEVVVHAEDPLILKEAERVFDVKEHNRARPELAEKIAVDRVIPLARRHGTKLRIAHSTLPYTLAAVSEAKAEGMEVKAEVTPHHLLYSPSDADSLGSLFKVNPPIRDTGEKLLGMVRAGFADFLVTDHAPHSPEEKSKGYEEMPSGIPWLDALTPFLVQCVEEGKLPYRILSMYSANPALHLGLRRGSLVPGNLADLVILKRERWTLKKEELHTKARASPIEGKELKWKVSKVFIRGELAFHDGPVISEGFGVPAL</sequence>
<dbReference type="InterPro" id="IPR032466">
    <property type="entry name" value="Metal_Hydrolase"/>
</dbReference>
<dbReference type="FunCoup" id="B1L382">
    <property type="interactions" value="42"/>
</dbReference>
<dbReference type="GO" id="GO:0004151">
    <property type="term" value="F:dihydroorotase activity"/>
    <property type="evidence" value="ECO:0007669"/>
    <property type="project" value="UniProtKB-EC"/>
</dbReference>
<dbReference type="PANTHER" id="PTHR43668:SF2">
    <property type="entry name" value="ALLANTOINASE"/>
    <property type="match status" value="1"/>
</dbReference>
<dbReference type="SUPFAM" id="SSF51338">
    <property type="entry name" value="Composite domain of metallo-dependent hydrolases"/>
    <property type="match status" value="1"/>
</dbReference>
<dbReference type="Gene3D" id="3.20.20.140">
    <property type="entry name" value="Metal-dependent hydrolases"/>
    <property type="match status" value="1"/>
</dbReference>
<dbReference type="KEGG" id="kcr:Kcr_0151"/>
<name>B1L382_KORCO</name>
<proteinExistence type="predicted"/>
<protein>
    <submittedName>
        <fullName evidence="5">Dihydroorotase, multifunctional complex type</fullName>
        <ecNumber evidence="5">3.5.2.3</ecNumber>
    </submittedName>
</protein>
<evidence type="ECO:0000259" key="4">
    <source>
        <dbReference type="Pfam" id="PF01979"/>
    </source>
</evidence>
<dbReference type="Proteomes" id="UP000001686">
    <property type="component" value="Chromosome"/>
</dbReference>
<dbReference type="RefSeq" id="WP_012308808.1">
    <property type="nucleotide sequence ID" value="NC_010482.1"/>
</dbReference>
<accession>B1L382</accession>
<dbReference type="STRING" id="374847.Kcr_0151"/>
<comment type="cofactor">
    <cofactor evidence="1">
        <name>Zn(2+)</name>
        <dbReference type="ChEBI" id="CHEBI:29105"/>
    </cofactor>
</comment>
<dbReference type="GO" id="GO:0004038">
    <property type="term" value="F:allantoinase activity"/>
    <property type="evidence" value="ECO:0000318"/>
    <property type="project" value="GO_Central"/>
</dbReference>
<dbReference type="InterPro" id="IPR011059">
    <property type="entry name" value="Metal-dep_hydrolase_composite"/>
</dbReference>
<dbReference type="Gene3D" id="2.30.40.10">
    <property type="entry name" value="Urease, subunit C, domain 1"/>
    <property type="match status" value="1"/>
</dbReference>
<dbReference type="OrthoDB" id="8791at2157"/>
<dbReference type="PROSITE" id="PS00483">
    <property type="entry name" value="DIHYDROOROTASE_2"/>
    <property type="match status" value="1"/>
</dbReference>
<evidence type="ECO:0000313" key="5">
    <source>
        <dbReference type="EMBL" id="ACB06911.1"/>
    </source>
</evidence>
<feature type="domain" description="Amidohydrolase-related" evidence="4">
    <location>
        <begin position="42"/>
        <end position="389"/>
    </location>
</feature>
<dbReference type="eggNOG" id="arCOG00689">
    <property type="taxonomic scope" value="Archaea"/>
</dbReference>
<dbReference type="GO" id="GO:0046872">
    <property type="term" value="F:metal ion binding"/>
    <property type="evidence" value="ECO:0007669"/>
    <property type="project" value="UniProtKB-KW"/>
</dbReference>
<dbReference type="Pfam" id="PF01979">
    <property type="entry name" value="Amidohydro_1"/>
    <property type="match status" value="1"/>
</dbReference>
<dbReference type="GeneID" id="6093440"/>
<evidence type="ECO:0000256" key="3">
    <source>
        <dbReference type="ARBA" id="ARBA00022801"/>
    </source>
</evidence>
<dbReference type="GO" id="GO:0005737">
    <property type="term" value="C:cytoplasm"/>
    <property type="evidence" value="ECO:0000318"/>
    <property type="project" value="GO_Central"/>
</dbReference>
<dbReference type="HOGENOM" id="CLU_015572_1_1_2"/>
<keyword evidence="3 5" id="KW-0378">Hydrolase</keyword>
<keyword evidence="6" id="KW-1185">Reference proteome</keyword>
<evidence type="ECO:0000313" key="6">
    <source>
        <dbReference type="Proteomes" id="UP000001686"/>
    </source>
</evidence>
<evidence type="ECO:0000256" key="1">
    <source>
        <dbReference type="ARBA" id="ARBA00001947"/>
    </source>
</evidence>
<dbReference type="PANTHER" id="PTHR43668">
    <property type="entry name" value="ALLANTOINASE"/>
    <property type="match status" value="1"/>
</dbReference>
<dbReference type="InterPro" id="IPR050138">
    <property type="entry name" value="DHOase/Allantoinase_Hydrolase"/>
</dbReference>
<dbReference type="InterPro" id="IPR002195">
    <property type="entry name" value="Dihydroorotase_CS"/>
</dbReference>
<organism evidence="5 6">
    <name type="scientific">Korarchaeum cryptofilum (strain OPF8)</name>
    <dbReference type="NCBI Taxonomy" id="374847"/>
    <lineage>
        <taxon>Archaea</taxon>
        <taxon>Thermoproteota</taxon>
        <taxon>Candidatus Korarchaeia</taxon>
        <taxon>Candidatus Korarchaeales</taxon>
        <taxon>Candidatus Korarchaeaceae</taxon>
        <taxon>Candidatus Korarchaeum</taxon>
    </lineage>
</organism>
<dbReference type="InterPro" id="IPR006680">
    <property type="entry name" value="Amidohydro-rel"/>
</dbReference>
<dbReference type="EnsemblBacteria" id="ACB06911">
    <property type="protein sequence ID" value="ACB06911"/>
    <property type="gene ID" value="Kcr_0151"/>
</dbReference>
<keyword evidence="2" id="KW-0479">Metal-binding</keyword>
<dbReference type="AlphaFoldDB" id="B1L382"/>
<gene>
    <name evidence="5" type="ordered locus">Kcr_0151</name>
</gene>
<dbReference type="EC" id="3.5.2.3" evidence="5"/>
<dbReference type="GO" id="GO:0006145">
    <property type="term" value="P:purine nucleobase catabolic process"/>
    <property type="evidence" value="ECO:0000318"/>
    <property type="project" value="GO_Central"/>
</dbReference>
<dbReference type="EMBL" id="CP000968">
    <property type="protein sequence ID" value="ACB06911.1"/>
    <property type="molecule type" value="Genomic_DNA"/>
</dbReference>
<dbReference type="PhylomeDB" id="B1L382"/>
<evidence type="ECO:0000256" key="2">
    <source>
        <dbReference type="ARBA" id="ARBA00022723"/>
    </source>
</evidence>
<reference evidence="5 6" key="1">
    <citation type="journal article" date="2008" name="Proc. Natl. Acad. Sci. U.S.A.">
        <title>A korarchaeal genome reveals new insights into the evolution of the Archaea.</title>
        <authorList>
            <person name="Elkins J.G."/>
            <person name="Podar M."/>
            <person name="Graham D.E."/>
            <person name="Makarova K.S."/>
            <person name="Wolf Y."/>
            <person name="Randau L."/>
            <person name="Hedlund B.P."/>
            <person name="Brochier-Armanet C."/>
            <person name="Kunin V."/>
            <person name="Anderson I."/>
            <person name="Lapidus A."/>
            <person name="Goltsman E."/>
            <person name="Barry K."/>
            <person name="Koonin E.V."/>
            <person name="Hugenholtz P."/>
            <person name="Kyrpides N."/>
            <person name="Wanner G."/>
            <person name="Richardson P."/>
            <person name="Keller M."/>
            <person name="Stetter K.O."/>
        </authorList>
    </citation>
    <scope>NUCLEOTIDE SEQUENCE [LARGE SCALE GENOMIC DNA]</scope>
    <source>
        <strain evidence="6">OPF8</strain>
    </source>
</reference>
<dbReference type="SUPFAM" id="SSF51556">
    <property type="entry name" value="Metallo-dependent hydrolases"/>
    <property type="match status" value="1"/>
</dbReference>